<evidence type="ECO:0000313" key="2">
    <source>
        <dbReference type="Proteomes" id="UP001286313"/>
    </source>
</evidence>
<organism evidence="1 2">
    <name type="scientific">Petrolisthes cinctipes</name>
    <name type="common">Flat porcelain crab</name>
    <dbReference type="NCBI Taxonomy" id="88211"/>
    <lineage>
        <taxon>Eukaryota</taxon>
        <taxon>Metazoa</taxon>
        <taxon>Ecdysozoa</taxon>
        <taxon>Arthropoda</taxon>
        <taxon>Crustacea</taxon>
        <taxon>Multicrustacea</taxon>
        <taxon>Malacostraca</taxon>
        <taxon>Eumalacostraca</taxon>
        <taxon>Eucarida</taxon>
        <taxon>Decapoda</taxon>
        <taxon>Pleocyemata</taxon>
        <taxon>Anomura</taxon>
        <taxon>Galatheoidea</taxon>
        <taxon>Porcellanidae</taxon>
        <taxon>Petrolisthes</taxon>
    </lineage>
</organism>
<keyword evidence="2" id="KW-1185">Reference proteome</keyword>
<gene>
    <name evidence="1" type="ORF">Pcinc_011483</name>
</gene>
<name>A0AAE1G3H1_PETCI</name>
<reference evidence="1" key="1">
    <citation type="submission" date="2023-10" db="EMBL/GenBank/DDBJ databases">
        <title>Genome assemblies of two species of porcelain crab, Petrolisthes cinctipes and Petrolisthes manimaculis (Anomura: Porcellanidae).</title>
        <authorList>
            <person name="Angst P."/>
        </authorList>
    </citation>
    <scope>NUCLEOTIDE SEQUENCE</scope>
    <source>
        <strain evidence="1">PB745_01</strain>
        <tissue evidence="1">Gill</tissue>
    </source>
</reference>
<sequence>MVLYPKLRVMLVNCQRLMLEDDYTRKQGCPRVAASATGGDEDLGVAVIRPSLTPGTSNPHNMGYAIAVSR</sequence>
<dbReference type="AlphaFoldDB" id="A0AAE1G3H1"/>
<accession>A0AAE1G3H1</accession>
<protein>
    <submittedName>
        <fullName evidence="1">Uncharacterized protein</fullName>
    </submittedName>
</protein>
<dbReference type="EMBL" id="JAWQEG010000904">
    <property type="protein sequence ID" value="KAK3884207.1"/>
    <property type="molecule type" value="Genomic_DNA"/>
</dbReference>
<dbReference type="Proteomes" id="UP001286313">
    <property type="component" value="Unassembled WGS sequence"/>
</dbReference>
<evidence type="ECO:0000313" key="1">
    <source>
        <dbReference type="EMBL" id="KAK3884207.1"/>
    </source>
</evidence>
<proteinExistence type="predicted"/>
<comment type="caution">
    <text evidence="1">The sequence shown here is derived from an EMBL/GenBank/DDBJ whole genome shotgun (WGS) entry which is preliminary data.</text>
</comment>